<feature type="region of interest" description="Disordered" evidence="1">
    <location>
        <begin position="529"/>
        <end position="570"/>
    </location>
</feature>
<organism evidence="4 5">
    <name type="scientific">Aureimonas glaciei</name>
    <dbReference type="NCBI Taxonomy" id="1776957"/>
    <lineage>
        <taxon>Bacteria</taxon>
        <taxon>Pseudomonadati</taxon>
        <taxon>Pseudomonadota</taxon>
        <taxon>Alphaproteobacteria</taxon>
        <taxon>Hyphomicrobiales</taxon>
        <taxon>Aurantimonadaceae</taxon>
        <taxon>Aureimonas</taxon>
    </lineage>
</organism>
<dbReference type="Pfam" id="PF05239">
    <property type="entry name" value="PRC"/>
    <property type="match status" value="3"/>
</dbReference>
<reference evidence="4" key="2">
    <citation type="submission" date="2020-09" db="EMBL/GenBank/DDBJ databases">
        <authorList>
            <person name="Sun Q."/>
            <person name="Zhou Y."/>
        </authorList>
    </citation>
    <scope>NUCLEOTIDE SEQUENCE</scope>
    <source>
        <strain evidence="4">CGMCC 1.15493</strain>
    </source>
</reference>
<gene>
    <name evidence="4" type="ORF">GCM10011335_33570</name>
</gene>
<feature type="region of interest" description="Disordered" evidence="1">
    <location>
        <begin position="26"/>
        <end position="54"/>
    </location>
</feature>
<feature type="domain" description="PRC-barrel" evidence="3">
    <location>
        <begin position="248"/>
        <end position="324"/>
    </location>
</feature>
<feature type="compositionally biased region" description="Low complexity" evidence="1">
    <location>
        <begin position="221"/>
        <end position="230"/>
    </location>
</feature>
<dbReference type="InterPro" id="IPR027275">
    <property type="entry name" value="PRC-brl_dom"/>
</dbReference>
<evidence type="ECO:0000256" key="2">
    <source>
        <dbReference type="SAM" id="SignalP"/>
    </source>
</evidence>
<feature type="region of interest" description="Disordered" evidence="1">
    <location>
        <begin position="190"/>
        <end position="209"/>
    </location>
</feature>
<dbReference type="InterPro" id="IPR011033">
    <property type="entry name" value="PRC_barrel-like_sf"/>
</dbReference>
<dbReference type="EMBL" id="BMJJ01000008">
    <property type="protein sequence ID" value="GGD27759.1"/>
    <property type="molecule type" value="Genomic_DNA"/>
</dbReference>
<evidence type="ECO:0000313" key="4">
    <source>
        <dbReference type="EMBL" id="GGD27759.1"/>
    </source>
</evidence>
<sequence>MMIRKLLTTTALASVIATAAFAQGTTTPTTETPAAATPAPASDSMAPASDTMAPAATGTADTAATTTAAAGTYVQTLGAGEYLASDLTGADVYQGNAADAASAGKIDNFLVGNDGKVVAAIIDTAGLDESKVVAVPIDQITWSMVDGSDDPRATLTASREDLIAAPAFVSTTAAEAAQNAPAADTAATAPATGGAMATDPAGATATAPAAGGAMATDQAAAPATTTAAQPVQSAQMSDGTYPATVGNDQFLSEDLIGENVYSGPGTDAESIGSVNDLVMAETGEIRAAVVGVGGFLGIGEKNVGVPFAEMQMTKNEDAEPRIILAATKDQLTSAPEFDDDGNDEAATTADNSAATTGAGDTSTTPATGMAANTDATTAPAASGMAAGTAATTATTPSRDTAAATTTPSTDTTASTGGAADRSAMTPVSGPELTADSLMGTTVYGPNDENIGDVGDIALNAEGQVDAIIVDVGGFLGIGEKPVAVAMDNLQFMKDSGGSMYLYTQFTQEELNNAPEYNSSTYAENRDQMRIGAGGQVPNAGTAPAGEAAPAAGTPATTPDASTGTATTPAQ</sequence>
<evidence type="ECO:0000256" key="1">
    <source>
        <dbReference type="SAM" id="MobiDB-lite"/>
    </source>
</evidence>
<evidence type="ECO:0000259" key="3">
    <source>
        <dbReference type="Pfam" id="PF05239"/>
    </source>
</evidence>
<feature type="region of interest" description="Disordered" evidence="1">
    <location>
        <begin position="221"/>
        <end position="240"/>
    </location>
</feature>
<keyword evidence="5" id="KW-1185">Reference proteome</keyword>
<protein>
    <submittedName>
        <fullName evidence="4">Photosystem reaction center subunit H</fullName>
    </submittedName>
</protein>
<feature type="chain" id="PRO_5037517482" evidence="2">
    <location>
        <begin position="23"/>
        <end position="570"/>
    </location>
</feature>
<keyword evidence="2" id="KW-0732">Signal</keyword>
<feature type="domain" description="PRC-barrel" evidence="3">
    <location>
        <begin position="432"/>
        <end position="491"/>
    </location>
</feature>
<feature type="region of interest" description="Disordered" evidence="1">
    <location>
        <begin position="331"/>
        <end position="440"/>
    </location>
</feature>
<reference evidence="4" key="1">
    <citation type="journal article" date="2014" name="Int. J. Syst. Evol. Microbiol.">
        <title>Complete genome sequence of Corynebacterium casei LMG S-19264T (=DSM 44701T), isolated from a smear-ripened cheese.</title>
        <authorList>
            <consortium name="US DOE Joint Genome Institute (JGI-PGF)"/>
            <person name="Walter F."/>
            <person name="Albersmeier A."/>
            <person name="Kalinowski J."/>
            <person name="Ruckert C."/>
        </authorList>
    </citation>
    <scope>NUCLEOTIDE SEQUENCE</scope>
    <source>
        <strain evidence="4">CGMCC 1.15493</strain>
    </source>
</reference>
<feature type="compositionally biased region" description="Low complexity" evidence="1">
    <location>
        <begin position="345"/>
        <end position="420"/>
    </location>
</feature>
<dbReference type="AlphaFoldDB" id="A0A916Y3B5"/>
<proteinExistence type="predicted"/>
<dbReference type="Gene3D" id="2.30.30.240">
    <property type="entry name" value="PRC-barrel domain"/>
    <property type="match status" value="3"/>
</dbReference>
<dbReference type="RefSeq" id="WP_188852820.1">
    <property type="nucleotide sequence ID" value="NZ_BMJJ01000008.1"/>
</dbReference>
<feature type="signal peptide" evidence="2">
    <location>
        <begin position="1"/>
        <end position="22"/>
    </location>
</feature>
<comment type="caution">
    <text evidence="4">The sequence shown here is derived from an EMBL/GenBank/DDBJ whole genome shotgun (WGS) entry which is preliminary data.</text>
</comment>
<name>A0A916Y3B5_9HYPH</name>
<evidence type="ECO:0000313" key="5">
    <source>
        <dbReference type="Proteomes" id="UP000613160"/>
    </source>
</evidence>
<dbReference type="PANTHER" id="PTHR36505:SF1">
    <property type="entry name" value="BLR1072 PROTEIN"/>
    <property type="match status" value="1"/>
</dbReference>
<accession>A0A916Y3B5</accession>
<feature type="domain" description="PRC-barrel" evidence="3">
    <location>
        <begin position="80"/>
        <end position="143"/>
    </location>
</feature>
<feature type="compositionally biased region" description="Low complexity" evidence="1">
    <location>
        <begin position="539"/>
        <end position="570"/>
    </location>
</feature>
<dbReference type="Proteomes" id="UP000613160">
    <property type="component" value="Unassembled WGS sequence"/>
</dbReference>
<dbReference type="PANTHER" id="PTHR36505">
    <property type="entry name" value="BLR1072 PROTEIN"/>
    <property type="match status" value="1"/>
</dbReference>
<dbReference type="SUPFAM" id="SSF50346">
    <property type="entry name" value="PRC-barrel domain"/>
    <property type="match status" value="3"/>
</dbReference>